<protein>
    <recommendedName>
        <fullName evidence="4">DUF3307 domain-containing protein</fullName>
    </recommendedName>
</protein>
<dbReference type="RefSeq" id="WP_075527873.1">
    <property type="nucleotide sequence ID" value="NZ_CP017560.1"/>
</dbReference>
<sequence length="290" mass="33149">MTVLLLLLAHLIADFWLQTDQMVRSKIKYIKRHILHHLLTTGIVLVILWGYQYEFHHIIGYFIFPLLFICFTHLFIDLLKIKLVDSIKPTGNDHLKKLGFFLFDQVLHVVMILVSCTLFFQMSVAEMFASLLNLFGTSSLSPIKMLLFVVVIFILATSVSGHIVKFIVGSLPSELANFEGELTLRSQMIEAKEKIQPKIENSFTEEYHYFTYSTPLRSRGKLIGYLERLLIIVLTVIGAYPSIAFIIAAKSIARFKQLDDRNWAEYFLLGTLSSIFLGLVLGLLVQGIIM</sequence>
<dbReference type="EMBL" id="CP017560">
    <property type="protein sequence ID" value="AOV07735.1"/>
    <property type="molecule type" value="Genomic_DNA"/>
</dbReference>
<dbReference type="AlphaFoldDB" id="A0A1D8JG84"/>
<reference evidence="2 3" key="1">
    <citation type="submission" date="2016-09" db="EMBL/GenBank/DDBJ databases">
        <title>Complete genome sequence of the Lysinibacillus sphaericus LMG 22257, a specie of Bacillus with ureolytic activity that can effectively biodeposit calcium carbonate.</title>
        <authorList>
            <person name="Yan W."/>
        </authorList>
    </citation>
    <scope>NUCLEOTIDE SEQUENCE [LARGE SCALE GENOMIC DNA]</scope>
    <source>
        <strain evidence="2 3">LMG 22257</strain>
    </source>
</reference>
<name>A0A1D8JG84_9BACL</name>
<feature type="transmembrane region" description="Helical" evidence="1">
    <location>
        <begin position="229"/>
        <end position="247"/>
    </location>
</feature>
<dbReference type="KEGG" id="surl:BI350_09460"/>
<gene>
    <name evidence="2" type="ORF">BI350_09460</name>
</gene>
<dbReference type="Pfam" id="PF11750">
    <property type="entry name" value="DUF3307"/>
    <property type="match status" value="1"/>
</dbReference>
<proteinExistence type="predicted"/>
<accession>A0A1D8JG84</accession>
<keyword evidence="1" id="KW-0812">Transmembrane</keyword>
<organism evidence="2 3">
    <name type="scientific">Sporosarcina ureilytica</name>
    <dbReference type="NCBI Taxonomy" id="298596"/>
    <lineage>
        <taxon>Bacteria</taxon>
        <taxon>Bacillati</taxon>
        <taxon>Bacillota</taxon>
        <taxon>Bacilli</taxon>
        <taxon>Bacillales</taxon>
        <taxon>Caryophanaceae</taxon>
        <taxon>Sporosarcina</taxon>
    </lineage>
</organism>
<keyword evidence="3" id="KW-1185">Reference proteome</keyword>
<feature type="transmembrane region" description="Helical" evidence="1">
    <location>
        <begin position="145"/>
        <end position="168"/>
    </location>
</feature>
<keyword evidence="1" id="KW-1133">Transmembrane helix</keyword>
<feature type="transmembrane region" description="Helical" evidence="1">
    <location>
        <begin position="34"/>
        <end position="52"/>
    </location>
</feature>
<feature type="transmembrane region" description="Helical" evidence="1">
    <location>
        <begin position="100"/>
        <end position="125"/>
    </location>
</feature>
<evidence type="ECO:0000313" key="3">
    <source>
        <dbReference type="Proteomes" id="UP000185746"/>
    </source>
</evidence>
<dbReference type="Proteomes" id="UP000185746">
    <property type="component" value="Chromosome"/>
</dbReference>
<feature type="transmembrane region" description="Helical" evidence="1">
    <location>
        <begin position="58"/>
        <end position="79"/>
    </location>
</feature>
<keyword evidence="1" id="KW-0472">Membrane</keyword>
<feature type="transmembrane region" description="Helical" evidence="1">
    <location>
        <begin position="267"/>
        <end position="289"/>
    </location>
</feature>
<evidence type="ECO:0008006" key="4">
    <source>
        <dbReference type="Google" id="ProtNLM"/>
    </source>
</evidence>
<evidence type="ECO:0000256" key="1">
    <source>
        <dbReference type="SAM" id="Phobius"/>
    </source>
</evidence>
<dbReference type="InterPro" id="IPR021737">
    <property type="entry name" value="Phage_phiKZ_Orf197"/>
</dbReference>
<evidence type="ECO:0000313" key="2">
    <source>
        <dbReference type="EMBL" id="AOV07735.1"/>
    </source>
</evidence>